<keyword evidence="1" id="KW-0677">Repeat</keyword>
<sequence length="1090" mass="121267">MAASLDSLLRLTSDILKCLSAIRNADKERGDLLREVGNLESILKSLQTSHPGHRYASMLNGPSEKDHPLEKLTSLLVGLRKRLRKAQGFKGALNTLAWPFKVDEINHTLSEIERQKSSLNMILQGQHLAISSELKEGLTSIGNTLGKMPLDVAKVVTKTIVKTMHAREQDSEREEKIKWIDPKSIDSKHDTNIKHIDAYRSRTERTGVWLTEDSEGFRNWMVREAGTFLWLHGIVLQLSKNSTPLDILCSIIAQLCHQTSILPDAVWSLETKDDIDRLVLVLRSLIQQFKYTYIIIDALDEYPDRRNILGLVKDICRLGETEKVHILITSRREQDIDRVLTPISAKFGNDRAVILGLDPDFVNEDINLHIKAVLKEDEELSCLSEDLKDRIYKSLIEGAEGMFRLVSCMLIFIRDCPTEFEIEKALETLPKDLNEVYDRIIAKIPNNLRNQANAALRWILCAGPLSLDLLAEAAILEPDEEPILNVKKRLKNAELIWKACSSLVKISEIKEIDEESILFGLYNNTVRRELSFAHYTVKTYLLSHRIREGQAFDFYISEGEAHAVVARSCLSYLLLFKQPESLDMRNGRHVFASYAAENWLMHVREAERWETVSETQVHPLVLLIQVRFWGLILLLTALLGHLSQWLGTAKVREEKNLNRAKTITDLIIELFDTSQHSCYINWLHHSNPDYLNLSAGGLTLEEAPSPLYMALLVELPKVFKLLLEGAAINHQGGKYHTAIQLAAYQGNEEALELLLERGANIHAWGGPYGTALGAAAAQGHETAFRILFENGAEYNAPEYINTSRMSPLMLAAGGGYESIVLLLLSKEADANDPRGKYAGALWRASKHGHEGIVKELLERGAQPDKTPALHDAVLFGSYSIAKLLVDNGADVNAPGNNGETPLFPAASNGDQCVRLLLESGADPNLLATGLHRCALHCAIKSPVEIAKLLLEAGANIDTPGENGTALQIAAAEQQEMLVKVLLQEGADVNAQGGKYGTALQAAAEKRNGVITEMLLEAGADANILGGKYGSALRAAQEEQLWYARGSWSMGEMVALLKGHGAVDLKAQTRRQRKHDRQVGSINPVEQWVPR</sequence>
<dbReference type="AlphaFoldDB" id="A0A9P8IB14"/>
<name>A0A9P8IB14_9PEZI</name>
<proteinExistence type="predicted"/>
<evidence type="ECO:0000256" key="1">
    <source>
        <dbReference type="ARBA" id="ARBA00022737"/>
    </source>
</evidence>
<dbReference type="InterPro" id="IPR036770">
    <property type="entry name" value="Ankyrin_rpt-contain_sf"/>
</dbReference>
<dbReference type="SUPFAM" id="SSF48403">
    <property type="entry name" value="Ankyrin repeat"/>
    <property type="match status" value="1"/>
</dbReference>
<feature type="repeat" description="ANK" evidence="3">
    <location>
        <begin position="961"/>
        <end position="993"/>
    </location>
</feature>
<evidence type="ECO:0000256" key="3">
    <source>
        <dbReference type="PROSITE-ProRule" id="PRU00023"/>
    </source>
</evidence>
<dbReference type="SMART" id="SM00248">
    <property type="entry name" value="ANK"/>
    <property type="match status" value="9"/>
</dbReference>
<keyword evidence="2 3" id="KW-0040">ANK repeat</keyword>
<keyword evidence="7" id="KW-1185">Reference proteome</keyword>
<dbReference type="SUPFAM" id="SSF52540">
    <property type="entry name" value="P-loop containing nucleoside triphosphate hydrolases"/>
    <property type="match status" value="1"/>
</dbReference>
<dbReference type="Gene3D" id="1.25.40.20">
    <property type="entry name" value="Ankyrin repeat-containing domain"/>
    <property type="match status" value="3"/>
</dbReference>
<feature type="repeat" description="ANK" evidence="3">
    <location>
        <begin position="864"/>
        <end position="896"/>
    </location>
</feature>
<dbReference type="PROSITE" id="PS50088">
    <property type="entry name" value="ANK_REPEAT"/>
    <property type="match status" value="4"/>
</dbReference>
<dbReference type="Gene3D" id="3.40.50.300">
    <property type="entry name" value="P-loop containing nucleotide triphosphate hydrolases"/>
    <property type="match status" value="1"/>
</dbReference>
<dbReference type="Pfam" id="PF24883">
    <property type="entry name" value="NPHP3_N"/>
    <property type="match status" value="1"/>
</dbReference>
<protein>
    <recommendedName>
        <fullName evidence="5">Nephrocystin 3-like N-terminal domain-containing protein</fullName>
    </recommendedName>
</protein>
<dbReference type="PANTHER" id="PTHR24126">
    <property type="entry name" value="ANKYRIN REPEAT, PH AND SEC7 DOMAIN CONTAINING PROTEIN SECG-RELATED"/>
    <property type="match status" value="1"/>
</dbReference>
<evidence type="ECO:0000256" key="4">
    <source>
        <dbReference type="SAM" id="MobiDB-lite"/>
    </source>
</evidence>
<dbReference type="Proteomes" id="UP000698800">
    <property type="component" value="Unassembled WGS sequence"/>
</dbReference>
<organism evidence="6 7">
    <name type="scientific">Glutinoglossum americanum</name>
    <dbReference type="NCBI Taxonomy" id="1670608"/>
    <lineage>
        <taxon>Eukaryota</taxon>
        <taxon>Fungi</taxon>
        <taxon>Dikarya</taxon>
        <taxon>Ascomycota</taxon>
        <taxon>Pezizomycotina</taxon>
        <taxon>Geoglossomycetes</taxon>
        <taxon>Geoglossales</taxon>
        <taxon>Geoglossaceae</taxon>
        <taxon>Glutinoglossum</taxon>
    </lineage>
</organism>
<dbReference type="OrthoDB" id="5418907at2759"/>
<dbReference type="PANTHER" id="PTHR24126:SF14">
    <property type="entry name" value="ANK_REP_REGION DOMAIN-CONTAINING PROTEIN"/>
    <property type="match status" value="1"/>
</dbReference>
<feature type="domain" description="Nephrocystin 3-like N-terminal" evidence="5">
    <location>
        <begin position="240"/>
        <end position="331"/>
    </location>
</feature>
<accession>A0A9P8IB14</accession>
<gene>
    <name evidence="6" type="ORF">FGG08_002743</name>
</gene>
<dbReference type="PROSITE" id="PS50297">
    <property type="entry name" value="ANK_REP_REGION"/>
    <property type="match status" value="3"/>
</dbReference>
<dbReference type="PRINTS" id="PR01415">
    <property type="entry name" value="ANKYRIN"/>
</dbReference>
<dbReference type="Pfam" id="PF00023">
    <property type="entry name" value="Ank"/>
    <property type="match status" value="1"/>
</dbReference>
<feature type="repeat" description="ANK" evidence="3">
    <location>
        <begin position="897"/>
        <end position="928"/>
    </location>
</feature>
<evidence type="ECO:0000313" key="6">
    <source>
        <dbReference type="EMBL" id="KAH0542883.1"/>
    </source>
</evidence>
<feature type="repeat" description="ANK" evidence="3">
    <location>
        <begin position="734"/>
        <end position="766"/>
    </location>
</feature>
<dbReference type="InterPro" id="IPR002110">
    <property type="entry name" value="Ankyrin_rpt"/>
</dbReference>
<dbReference type="Pfam" id="PF12796">
    <property type="entry name" value="Ank_2"/>
    <property type="match status" value="3"/>
</dbReference>
<dbReference type="EMBL" id="JAGHQL010000044">
    <property type="protein sequence ID" value="KAH0542883.1"/>
    <property type="molecule type" value="Genomic_DNA"/>
</dbReference>
<dbReference type="InterPro" id="IPR056884">
    <property type="entry name" value="NPHP3-like_N"/>
</dbReference>
<feature type="region of interest" description="Disordered" evidence="4">
    <location>
        <begin position="1071"/>
        <end position="1090"/>
    </location>
</feature>
<evidence type="ECO:0000259" key="5">
    <source>
        <dbReference type="Pfam" id="PF24883"/>
    </source>
</evidence>
<comment type="caution">
    <text evidence="6">The sequence shown here is derived from an EMBL/GenBank/DDBJ whole genome shotgun (WGS) entry which is preliminary data.</text>
</comment>
<evidence type="ECO:0000313" key="7">
    <source>
        <dbReference type="Proteomes" id="UP000698800"/>
    </source>
</evidence>
<reference evidence="6" key="1">
    <citation type="submission" date="2021-03" db="EMBL/GenBank/DDBJ databases">
        <title>Comparative genomics and phylogenomic investigation of the class Geoglossomycetes provide insights into ecological specialization and systematics.</title>
        <authorList>
            <person name="Melie T."/>
            <person name="Pirro S."/>
            <person name="Miller A.N."/>
            <person name="Quandt A."/>
        </authorList>
    </citation>
    <scope>NUCLEOTIDE SEQUENCE</scope>
    <source>
        <strain evidence="6">GBOQ0MN5Z8</strain>
    </source>
</reference>
<dbReference type="InterPro" id="IPR027417">
    <property type="entry name" value="P-loop_NTPase"/>
</dbReference>
<evidence type="ECO:0000256" key="2">
    <source>
        <dbReference type="ARBA" id="ARBA00023043"/>
    </source>
</evidence>